<dbReference type="HOGENOM" id="CLU_110122_0_0_10"/>
<dbReference type="AlphaFoldDB" id="B0MU63"/>
<evidence type="ECO:0000313" key="1">
    <source>
        <dbReference type="EMBL" id="EDS04310.1"/>
    </source>
</evidence>
<protein>
    <submittedName>
        <fullName evidence="1">Uncharacterized protein</fullName>
    </submittedName>
</protein>
<accession>B0MU63</accession>
<organism evidence="1 2">
    <name type="scientific">Alistipes putredinis DSM 17216</name>
    <dbReference type="NCBI Taxonomy" id="445970"/>
    <lineage>
        <taxon>Bacteria</taxon>
        <taxon>Pseudomonadati</taxon>
        <taxon>Bacteroidota</taxon>
        <taxon>Bacteroidia</taxon>
        <taxon>Bacteroidales</taxon>
        <taxon>Rikenellaceae</taxon>
        <taxon>Alistipes</taxon>
    </lineage>
</organism>
<reference evidence="1" key="2">
    <citation type="submission" date="2013-09" db="EMBL/GenBank/DDBJ databases">
        <title>Draft genome sequence of Alistipes putredinis (DSM 17216).</title>
        <authorList>
            <person name="Sudarsanam P."/>
            <person name="Ley R."/>
            <person name="Guruge J."/>
            <person name="Turnbaugh P.J."/>
            <person name="Mahowald M."/>
            <person name="Liep D."/>
            <person name="Gordon J."/>
        </authorList>
    </citation>
    <scope>NUCLEOTIDE SEQUENCE</scope>
    <source>
        <strain evidence="1">DSM 17216</strain>
    </source>
</reference>
<name>B0MU63_9BACT</name>
<gene>
    <name evidence="1" type="ORF">ALIPUT_00181</name>
</gene>
<sequence length="218" mass="26068">MKQKKKFILITLSVITILLLLGFGTTRCYLSSKYKKIAERMRTDYKDIPNQQQLPLSFYLTFGYFPRSMDEALDFYHREVRPDVPKEHIRAQQRLQDPFSRDSCEIQYVPLYDYETKKPVSFILLSAGVDGKMDNKITPSDTLYLNNWWAKLDVYNYEEAVLLQDYWIKWEDLCRAYGEDIETLLKYNPPYPELALHFTMRNYLWGKKDWIIQLGLLE</sequence>
<proteinExistence type="predicted"/>
<evidence type="ECO:0000313" key="2">
    <source>
        <dbReference type="Proteomes" id="UP000005819"/>
    </source>
</evidence>
<dbReference type="Proteomes" id="UP000005819">
    <property type="component" value="Unassembled WGS sequence"/>
</dbReference>
<comment type="caution">
    <text evidence="1">The sequence shown here is derived from an EMBL/GenBank/DDBJ whole genome shotgun (WGS) entry which is preliminary data.</text>
</comment>
<reference evidence="1" key="1">
    <citation type="submission" date="2007-10" db="EMBL/GenBank/DDBJ databases">
        <authorList>
            <person name="Fulton L."/>
            <person name="Clifton S."/>
            <person name="Fulton B."/>
            <person name="Xu J."/>
            <person name="Minx P."/>
            <person name="Pepin K.H."/>
            <person name="Johnson M."/>
            <person name="Thiruvilangam P."/>
            <person name="Bhonagiri V."/>
            <person name="Nash W.E."/>
            <person name="Mardis E.R."/>
            <person name="Wilson R.K."/>
        </authorList>
    </citation>
    <scope>NUCLEOTIDE SEQUENCE [LARGE SCALE GENOMIC DNA]</scope>
    <source>
        <strain evidence="1">DSM 17216</strain>
    </source>
</reference>
<dbReference type="EMBL" id="ABFK02000016">
    <property type="protein sequence ID" value="EDS04310.1"/>
    <property type="molecule type" value="Genomic_DNA"/>
</dbReference>
<keyword evidence="2" id="KW-1185">Reference proteome</keyword>